<comment type="similarity">
    <text evidence="1">Belongs to the methyltransferase superfamily. Type-7 methyltransferase family.</text>
</comment>
<evidence type="ECO:0000313" key="6">
    <source>
        <dbReference type="EMBL" id="CAK9160159.1"/>
    </source>
</evidence>
<evidence type="ECO:0000256" key="5">
    <source>
        <dbReference type="ARBA" id="ARBA00022842"/>
    </source>
</evidence>
<evidence type="ECO:0000256" key="4">
    <source>
        <dbReference type="ARBA" id="ARBA00022723"/>
    </source>
</evidence>
<keyword evidence="5" id="KW-0460">Magnesium</keyword>
<comment type="caution">
    <text evidence="6">The sequence shown here is derived from an EMBL/GenBank/DDBJ whole genome shotgun (WGS) entry which is preliminary data.</text>
</comment>
<dbReference type="AlphaFoldDB" id="A0ABC8SSM6"/>
<keyword evidence="7" id="KW-1185">Reference proteome</keyword>
<dbReference type="Proteomes" id="UP001642360">
    <property type="component" value="Unassembled WGS sequence"/>
</dbReference>
<dbReference type="EMBL" id="CAUOFW020003477">
    <property type="protein sequence ID" value="CAK9160159.1"/>
    <property type="molecule type" value="Genomic_DNA"/>
</dbReference>
<dbReference type="Gene3D" id="1.10.1200.270">
    <property type="entry name" value="Methyltransferase, alpha-helical capping domain"/>
    <property type="match status" value="1"/>
</dbReference>
<dbReference type="Gene3D" id="3.40.50.150">
    <property type="entry name" value="Vaccinia Virus protein VP39"/>
    <property type="match status" value="2"/>
</dbReference>
<protein>
    <submittedName>
        <fullName evidence="6">Uncharacterized protein</fullName>
    </submittedName>
</protein>
<dbReference type="GO" id="GO:0008168">
    <property type="term" value="F:methyltransferase activity"/>
    <property type="evidence" value="ECO:0007669"/>
    <property type="project" value="UniProtKB-KW"/>
</dbReference>
<evidence type="ECO:0000256" key="1">
    <source>
        <dbReference type="ARBA" id="ARBA00007967"/>
    </source>
</evidence>
<name>A0ABC8SSM6_9AQUA</name>
<evidence type="ECO:0000313" key="7">
    <source>
        <dbReference type="Proteomes" id="UP001642360"/>
    </source>
</evidence>
<dbReference type="InterPro" id="IPR029063">
    <property type="entry name" value="SAM-dependent_MTases_sf"/>
</dbReference>
<gene>
    <name evidence="6" type="ORF">ILEXP_LOCUS28891</name>
</gene>
<reference evidence="6 7" key="1">
    <citation type="submission" date="2024-02" db="EMBL/GenBank/DDBJ databases">
        <authorList>
            <person name="Vignale AGUSTIN F."/>
            <person name="Sosa J E."/>
            <person name="Modenutti C."/>
        </authorList>
    </citation>
    <scope>NUCLEOTIDE SEQUENCE [LARGE SCALE GENOMIC DNA]</scope>
</reference>
<dbReference type="Pfam" id="PF03492">
    <property type="entry name" value="Methyltransf_7"/>
    <property type="match status" value="2"/>
</dbReference>
<keyword evidence="4" id="KW-0479">Metal-binding</keyword>
<dbReference type="GO" id="GO:0046872">
    <property type="term" value="F:metal ion binding"/>
    <property type="evidence" value="ECO:0007669"/>
    <property type="project" value="UniProtKB-KW"/>
</dbReference>
<keyword evidence="2" id="KW-0489">Methyltransferase</keyword>
<dbReference type="InterPro" id="IPR005299">
    <property type="entry name" value="MeTrfase_7"/>
</dbReference>
<evidence type="ECO:0000256" key="2">
    <source>
        <dbReference type="ARBA" id="ARBA00022603"/>
    </source>
</evidence>
<evidence type="ECO:0000256" key="3">
    <source>
        <dbReference type="ARBA" id="ARBA00022679"/>
    </source>
</evidence>
<organism evidence="6 7">
    <name type="scientific">Ilex paraguariensis</name>
    <name type="common">yerba mate</name>
    <dbReference type="NCBI Taxonomy" id="185542"/>
    <lineage>
        <taxon>Eukaryota</taxon>
        <taxon>Viridiplantae</taxon>
        <taxon>Streptophyta</taxon>
        <taxon>Embryophyta</taxon>
        <taxon>Tracheophyta</taxon>
        <taxon>Spermatophyta</taxon>
        <taxon>Magnoliopsida</taxon>
        <taxon>eudicotyledons</taxon>
        <taxon>Gunneridae</taxon>
        <taxon>Pentapetalae</taxon>
        <taxon>asterids</taxon>
        <taxon>campanulids</taxon>
        <taxon>Aquifoliales</taxon>
        <taxon>Aquifoliaceae</taxon>
        <taxon>Ilex</taxon>
    </lineage>
</organism>
<accession>A0ABC8SSM6</accession>
<keyword evidence="3" id="KW-0808">Transferase</keyword>
<dbReference type="InterPro" id="IPR042086">
    <property type="entry name" value="MeTrfase_capping"/>
</dbReference>
<dbReference type="GO" id="GO:0032259">
    <property type="term" value="P:methylation"/>
    <property type="evidence" value="ECO:0007669"/>
    <property type="project" value="UniProtKB-KW"/>
</dbReference>
<sequence>MTASKICTVRVASPTVLTLQIWDVLQGQTHAILVNSNIIDTIRGLCKHNYSKAPEIQVSLNDLPENDFNSVFKSLPPFYDKLKNKEGEEEDQFAPCFVSGCARFFLWKAFPKKQPAFCSFLLQCSLALSGALRIPPQQVAVEGLIQEADINSFNLPFYTPYKDEVKTTIETDGSFIIDRLEAFEPKQDPRNKDDDDDCVFYKSSFGRSFAKAVRAIVEPMLASHFGHSIMDNLFERFAVCVAEHLAVEKTKSLDIVVALKKR</sequence>
<proteinExistence type="inferred from homology"/>
<dbReference type="SUPFAM" id="SSF53335">
    <property type="entry name" value="S-adenosyl-L-methionine-dependent methyltransferases"/>
    <property type="match status" value="1"/>
</dbReference>
<dbReference type="PANTHER" id="PTHR31009">
    <property type="entry name" value="S-ADENOSYL-L-METHIONINE:CARBOXYL METHYLTRANSFERASE FAMILY PROTEIN"/>
    <property type="match status" value="1"/>
</dbReference>